<dbReference type="FunFam" id="3.30.70.270:FF:000020">
    <property type="entry name" value="Transposon Tf2-6 polyprotein-like Protein"/>
    <property type="match status" value="1"/>
</dbReference>
<evidence type="ECO:0000256" key="4">
    <source>
        <dbReference type="ARBA" id="ARBA00022759"/>
    </source>
</evidence>
<dbReference type="InterPro" id="IPR041577">
    <property type="entry name" value="RT_RNaseH_2"/>
</dbReference>
<keyword evidence="3" id="KW-0540">Nuclease</keyword>
<keyword evidence="4" id="KW-0378">Hydrolase</keyword>
<keyword evidence="4" id="KW-0255">Endonuclease</keyword>
<dbReference type="Gene3D" id="1.10.340.70">
    <property type="match status" value="1"/>
</dbReference>
<dbReference type="CDD" id="cd00303">
    <property type="entry name" value="retropepsin_like"/>
    <property type="match status" value="1"/>
</dbReference>
<dbReference type="Proteomes" id="UP000075243">
    <property type="component" value="Unassembled WGS sequence"/>
</dbReference>
<dbReference type="PANTHER" id="PTHR37984">
    <property type="entry name" value="PROTEIN CBG26694"/>
    <property type="match status" value="1"/>
</dbReference>
<keyword evidence="10" id="KW-1185">Reference proteome</keyword>
<evidence type="ECO:0000313" key="9">
    <source>
        <dbReference type="EMBL" id="KYP41810.1"/>
    </source>
</evidence>
<dbReference type="Pfam" id="PF17919">
    <property type="entry name" value="RT_RNaseH_2"/>
    <property type="match status" value="1"/>
</dbReference>
<sequence>MRKATFEGFRGNRFSIPVPQKGKSSRKFMEDDEDLITDCFESGFNDSLEDICGIVSILPSEYARAMESVNEQEDIHREDFFDDPNYESKIVWVNQISRVIPKFNSVVFDSSNEEMKGHLKPLLLTLMIEGHEVNKVLVDGGAAINILPRTMLKRFGKTTVDLKPHNILISDYAGKSSQPEGMILLDVQIESVKRTTMFIVTPSKANFNVLLGREWIHGVGAVPSTVHQKIFFWNDDEGLEVLDADQKEYAVGMYFADQQLIAFAKTRPFDAHNVGIMDEEESFRKMFCWDVKIGSNGLRGRRGLVEHRLPMNPGKKPVKQSPRRFAPEVIEKIKEEIERLLKAKFIKTSRYAEWISIVPVIKKNGKLRVCIDFRDLNTTTPKDEYPMPIAETMIDATTGNEIMSLLDGYSAYNQIYIVASDVSKTAFRCPGALGVYEWMMMPFGLKNPGATYLRAMNLIFHDLIGKFVQVYIDDIIVGSKRKEEHLCHLKLSFERMRKHGLKMNPLKCVSAGEFRGFFIHQKGIEVDRNKTKAMMETRPPSNKKELQSLLGKVNFLRRFISNLSGKTKVFSPLLRLKKEEEFRWEEEHQKAFNKIKAYLAHPPVLAPPSKGKQLKLNISANDSTIASMLAQDDDNGIERVIYYLSRMLVEAENRYTPLEKLCLSLYVACTKLKYYLRPCDVVVFCRSNVIKYMLCKPVLHSRIGKWALALTEYSLTFEPLKSTKGQVIADFLADHSKITEEINYLATKPWELFFDCSKHELGTGIGLLIIFPEVIPTKLSLKTNRGYSNNEIEYQALITRLEILKELGARNVVIRGDSQLIIKQLTQEYKCLNEKLIEFKTQATQLLNTFDEVELQHVSRHANTIANELAQMASGYKVRKECLEILIHTENELICHLESLSVSSSSQQDWRKESVEYLQNSNLKVERKIKLQALNYVMLNNELYKRGFDGVLFKCRGSHESYIAMEEIHEGICGAHHAGEKMKWTLSRKGYYWPTMIKDCIEFAKSYEECQKHGPIQRVPASELHSIVKAWPFRGWEIDIIGEIHPPSSKNHKYILVAIDYFTKWVEAIPLKEFEQKDIIDFVEDHIITRFGIPQTITTDQGTVFTVRKVAQYAQSRGIKLITSTPYYTQENGKVEVANKIVISLIKKHISSKPRNWHETLVQVLWAYRNSPRDATKTTPYKLVYGHEVILPLDINLQSIHIQKQNDLPIEDYWNLMFDKLVSLEEERLIALQNLVQQK</sequence>
<dbReference type="Pfam" id="PF00078">
    <property type="entry name" value="RVT_1"/>
    <property type="match status" value="1"/>
</dbReference>
<dbReference type="Pfam" id="PF00665">
    <property type="entry name" value="rve"/>
    <property type="match status" value="1"/>
</dbReference>
<dbReference type="Gene3D" id="3.10.10.10">
    <property type="entry name" value="HIV Type 1 Reverse Transcriptase, subunit A, domain 1"/>
    <property type="match status" value="1"/>
</dbReference>
<dbReference type="InterPro" id="IPR012337">
    <property type="entry name" value="RNaseH-like_sf"/>
</dbReference>
<dbReference type="CDD" id="cd09279">
    <property type="entry name" value="RNase_HI_like"/>
    <property type="match status" value="1"/>
</dbReference>
<dbReference type="PROSITE" id="PS50879">
    <property type="entry name" value="RNASE_H_1"/>
    <property type="match status" value="1"/>
</dbReference>
<keyword evidence="5" id="KW-0233">DNA recombination</keyword>
<dbReference type="GO" id="GO:0016779">
    <property type="term" value="F:nucleotidyltransferase activity"/>
    <property type="evidence" value="ECO:0007669"/>
    <property type="project" value="UniProtKB-KW"/>
</dbReference>
<keyword evidence="1" id="KW-0808">Transferase</keyword>
<proteinExistence type="predicted"/>
<dbReference type="PROSITE" id="PS50994">
    <property type="entry name" value="INTEGRASE"/>
    <property type="match status" value="1"/>
</dbReference>
<dbReference type="Pfam" id="PF17921">
    <property type="entry name" value="Integrase_H2C2"/>
    <property type="match status" value="1"/>
</dbReference>
<evidence type="ECO:0000256" key="5">
    <source>
        <dbReference type="ARBA" id="ARBA00023172"/>
    </source>
</evidence>
<dbReference type="InterPro" id="IPR002156">
    <property type="entry name" value="RNaseH_domain"/>
</dbReference>
<dbReference type="SUPFAM" id="SSF53098">
    <property type="entry name" value="Ribonuclease H-like"/>
    <property type="match status" value="2"/>
</dbReference>
<organism evidence="9 10">
    <name type="scientific">Cajanus cajan</name>
    <name type="common">Pigeon pea</name>
    <name type="synonym">Cajanus indicus</name>
    <dbReference type="NCBI Taxonomy" id="3821"/>
    <lineage>
        <taxon>Eukaryota</taxon>
        <taxon>Viridiplantae</taxon>
        <taxon>Streptophyta</taxon>
        <taxon>Embryophyta</taxon>
        <taxon>Tracheophyta</taxon>
        <taxon>Spermatophyta</taxon>
        <taxon>Magnoliopsida</taxon>
        <taxon>eudicotyledons</taxon>
        <taxon>Gunneridae</taxon>
        <taxon>Pentapetalae</taxon>
        <taxon>rosids</taxon>
        <taxon>fabids</taxon>
        <taxon>Fabales</taxon>
        <taxon>Fabaceae</taxon>
        <taxon>Papilionoideae</taxon>
        <taxon>50 kb inversion clade</taxon>
        <taxon>NPAAA clade</taxon>
        <taxon>indigoferoid/millettioid clade</taxon>
        <taxon>Phaseoleae</taxon>
        <taxon>Cajanus</taxon>
    </lineage>
</organism>
<dbReference type="AlphaFoldDB" id="A0A151RGY6"/>
<feature type="domain" description="Integrase catalytic" evidence="8">
    <location>
        <begin position="1028"/>
        <end position="1188"/>
    </location>
</feature>
<evidence type="ECO:0000259" key="7">
    <source>
        <dbReference type="PROSITE" id="PS50879"/>
    </source>
</evidence>
<dbReference type="GO" id="GO:0003676">
    <property type="term" value="F:nucleic acid binding"/>
    <property type="evidence" value="ECO:0007669"/>
    <property type="project" value="InterPro"/>
</dbReference>
<evidence type="ECO:0000259" key="8">
    <source>
        <dbReference type="PROSITE" id="PS50994"/>
    </source>
</evidence>
<dbReference type="InterPro" id="IPR041588">
    <property type="entry name" value="Integrase_H2C2"/>
</dbReference>
<dbReference type="SUPFAM" id="SSF50630">
    <property type="entry name" value="Acid proteases"/>
    <property type="match status" value="1"/>
</dbReference>
<dbReference type="Pfam" id="PF13456">
    <property type="entry name" value="RVT_3"/>
    <property type="match status" value="1"/>
</dbReference>
<dbReference type="Gramene" id="C.cajan_41099.t">
    <property type="protein sequence ID" value="C.cajan_41099.t"/>
    <property type="gene ID" value="C.cajan_41099"/>
</dbReference>
<dbReference type="Gene3D" id="3.30.420.10">
    <property type="entry name" value="Ribonuclease H-like superfamily/Ribonuclease H"/>
    <property type="match status" value="2"/>
</dbReference>
<feature type="domain" description="RNase H type-1" evidence="7">
    <location>
        <begin position="746"/>
        <end position="879"/>
    </location>
</feature>
<protein>
    <submittedName>
        <fullName evidence="9">Transposon Ty3-I Gag-Pol polyprotein</fullName>
    </submittedName>
</protein>
<evidence type="ECO:0000256" key="3">
    <source>
        <dbReference type="ARBA" id="ARBA00022722"/>
    </source>
</evidence>
<dbReference type="EMBL" id="KQ483751">
    <property type="protein sequence ID" value="KYP41810.1"/>
    <property type="molecule type" value="Genomic_DNA"/>
</dbReference>
<accession>A0A151RGY6</accession>
<dbReference type="PANTHER" id="PTHR37984:SF5">
    <property type="entry name" value="PROTEIN NYNRIN-LIKE"/>
    <property type="match status" value="1"/>
</dbReference>
<dbReference type="SUPFAM" id="SSF56672">
    <property type="entry name" value="DNA/RNA polymerases"/>
    <property type="match status" value="1"/>
</dbReference>
<dbReference type="Gene3D" id="2.40.70.10">
    <property type="entry name" value="Acid Proteases"/>
    <property type="match status" value="1"/>
</dbReference>
<evidence type="ECO:0000313" key="10">
    <source>
        <dbReference type="Proteomes" id="UP000075243"/>
    </source>
</evidence>
<dbReference type="InterPro" id="IPR001584">
    <property type="entry name" value="Integrase_cat-core"/>
</dbReference>
<keyword evidence="6" id="KW-0511">Multifunctional enzyme</keyword>
<dbReference type="InterPro" id="IPR036397">
    <property type="entry name" value="RNaseH_sf"/>
</dbReference>
<dbReference type="GO" id="GO:0004523">
    <property type="term" value="F:RNA-DNA hybrid ribonuclease activity"/>
    <property type="evidence" value="ECO:0007669"/>
    <property type="project" value="InterPro"/>
</dbReference>
<dbReference type="InterPro" id="IPR021109">
    <property type="entry name" value="Peptidase_aspartic_dom_sf"/>
</dbReference>
<dbReference type="Gene3D" id="3.30.70.270">
    <property type="match status" value="2"/>
</dbReference>
<dbReference type="InterPro" id="IPR050951">
    <property type="entry name" value="Retrovirus_Pol_polyprotein"/>
</dbReference>
<dbReference type="InterPro" id="IPR000477">
    <property type="entry name" value="RT_dom"/>
</dbReference>
<name>A0A151RGY6_CAJCA</name>
<dbReference type="GO" id="GO:0006310">
    <property type="term" value="P:DNA recombination"/>
    <property type="evidence" value="ECO:0007669"/>
    <property type="project" value="UniProtKB-KW"/>
</dbReference>
<evidence type="ECO:0000256" key="2">
    <source>
        <dbReference type="ARBA" id="ARBA00022695"/>
    </source>
</evidence>
<dbReference type="CDD" id="cd01647">
    <property type="entry name" value="RT_LTR"/>
    <property type="match status" value="1"/>
</dbReference>
<keyword evidence="2" id="KW-0548">Nucleotidyltransferase</keyword>
<dbReference type="GO" id="GO:0015074">
    <property type="term" value="P:DNA integration"/>
    <property type="evidence" value="ECO:0007669"/>
    <property type="project" value="InterPro"/>
</dbReference>
<dbReference type="InterPro" id="IPR043502">
    <property type="entry name" value="DNA/RNA_pol_sf"/>
</dbReference>
<dbReference type="InterPro" id="IPR043128">
    <property type="entry name" value="Rev_trsase/Diguanyl_cyclase"/>
</dbReference>
<evidence type="ECO:0000256" key="6">
    <source>
        <dbReference type="ARBA" id="ARBA00023268"/>
    </source>
</evidence>
<gene>
    <name evidence="9" type="ORF">KK1_036802</name>
</gene>
<evidence type="ECO:0000256" key="1">
    <source>
        <dbReference type="ARBA" id="ARBA00022679"/>
    </source>
</evidence>
<reference evidence="9" key="1">
    <citation type="journal article" date="2012" name="Nat. Biotechnol.">
        <title>Draft genome sequence of pigeonpea (Cajanus cajan), an orphan legume crop of resource-poor farmers.</title>
        <authorList>
            <person name="Varshney R.K."/>
            <person name="Chen W."/>
            <person name="Li Y."/>
            <person name="Bharti A.K."/>
            <person name="Saxena R.K."/>
            <person name="Schlueter J.A."/>
            <person name="Donoghue M.T."/>
            <person name="Azam S."/>
            <person name="Fan G."/>
            <person name="Whaley A.M."/>
            <person name="Farmer A.D."/>
            <person name="Sheridan J."/>
            <person name="Iwata A."/>
            <person name="Tuteja R."/>
            <person name="Penmetsa R.V."/>
            <person name="Wu W."/>
            <person name="Upadhyaya H.D."/>
            <person name="Yang S.P."/>
            <person name="Shah T."/>
            <person name="Saxena K.B."/>
            <person name="Michael T."/>
            <person name="McCombie W.R."/>
            <person name="Yang B."/>
            <person name="Zhang G."/>
            <person name="Yang H."/>
            <person name="Wang J."/>
            <person name="Spillane C."/>
            <person name="Cook D.R."/>
            <person name="May G.D."/>
            <person name="Xu X."/>
            <person name="Jackson S.A."/>
        </authorList>
    </citation>
    <scope>NUCLEOTIDE SEQUENCE [LARGE SCALE GENOMIC DNA]</scope>
</reference>